<proteinExistence type="predicted"/>
<name>X1PSZ9_9ZZZZ</name>
<evidence type="ECO:0000313" key="1">
    <source>
        <dbReference type="EMBL" id="GAI59377.1"/>
    </source>
</evidence>
<sequence length="185" mass="21217">KGGFMKELTLNDLAQSRGPGQLHDSKFMSAAEKSKVLKHWEMFLRSGLAKGKFTKALYEHLIQHCSFIAHYDIHGFYATYFESGDDTRHFLSQFDTRKGMPKSIEYGMTYWLTDEDYCDINTEMCRIAWRYIPALELKAKNDQRHADFAHAEVLLKKHGLYLHGKEVTSENNVLCGANTSSGKDP</sequence>
<dbReference type="EMBL" id="BARW01002680">
    <property type="protein sequence ID" value="GAI59377.1"/>
    <property type="molecule type" value="Genomic_DNA"/>
</dbReference>
<feature type="non-terminal residue" evidence="1">
    <location>
        <position position="1"/>
    </location>
</feature>
<comment type="caution">
    <text evidence="1">The sequence shown here is derived from an EMBL/GenBank/DDBJ whole genome shotgun (WGS) entry which is preliminary data.</text>
</comment>
<gene>
    <name evidence="1" type="ORF">S12H4_07312</name>
</gene>
<reference evidence="1" key="1">
    <citation type="journal article" date="2014" name="Front. Microbiol.">
        <title>High frequency of phylogenetically diverse reductive dehalogenase-homologous genes in deep subseafloor sedimentary metagenomes.</title>
        <authorList>
            <person name="Kawai M."/>
            <person name="Futagami T."/>
            <person name="Toyoda A."/>
            <person name="Takaki Y."/>
            <person name="Nishi S."/>
            <person name="Hori S."/>
            <person name="Arai W."/>
            <person name="Tsubouchi T."/>
            <person name="Morono Y."/>
            <person name="Uchiyama I."/>
            <person name="Ito T."/>
            <person name="Fujiyama A."/>
            <person name="Inagaki F."/>
            <person name="Takami H."/>
        </authorList>
    </citation>
    <scope>NUCLEOTIDE SEQUENCE</scope>
    <source>
        <strain evidence="1">Expedition CK06-06</strain>
    </source>
</reference>
<protein>
    <submittedName>
        <fullName evidence="1">Uncharacterized protein</fullName>
    </submittedName>
</protein>
<dbReference type="AlphaFoldDB" id="X1PSZ9"/>
<accession>X1PSZ9</accession>
<organism evidence="1">
    <name type="scientific">marine sediment metagenome</name>
    <dbReference type="NCBI Taxonomy" id="412755"/>
    <lineage>
        <taxon>unclassified sequences</taxon>
        <taxon>metagenomes</taxon>
        <taxon>ecological metagenomes</taxon>
    </lineage>
</organism>